<name>A0A9P6AIS7_9AGAM</name>
<reference evidence="3" key="1">
    <citation type="journal article" date="2020" name="Nat. Commun.">
        <title>Large-scale genome sequencing of mycorrhizal fungi provides insights into the early evolution of symbiotic traits.</title>
        <authorList>
            <person name="Miyauchi S."/>
            <person name="Kiss E."/>
            <person name="Kuo A."/>
            <person name="Drula E."/>
            <person name="Kohler A."/>
            <person name="Sanchez-Garcia M."/>
            <person name="Morin E."/>
            <person name="Andreopoulos B."/>
            <person name="Barry K.W."/>
            <person name="Bonito G."/>
            <person name="Buee M."/>
            <person name="Carver A."/>
            <person name="Chen C."/>
            <person name="Cichocki N."/>
            <person name="Clum A."/>
            <person name="Culley D."/>
            <person name="Crous P.W."/>
            <person name="Fauchery L."/>
            <person name="Girlanda M."/>
            <person name="Hayes R.D."/>
            <person name="Keri Z."/>
            <person name="LaButti K."/>
            <person name="Lipzen A."/>
            <person name="Lombard V."/>
            <person name="Magnuson J."/>
            <person name="Maillard F."/>
            <person name="Murat C."/>
            <person name="Nolan M."/>
            <person name="Ohm R.A."/>
            <person name="Pangilinan J."/>
            <person name="Pereira M.F."/>
            <person name="Perotto S."/>
            <person name="Peter M."/>
            <person name="Pfister S."/>
            <person name="Riley R."/>
            <person name="Sitrit Y."/>
            <person name="Stielow J.B."/>
            <person name="Szollosi G."/>
            <person name="Zifcakova L."/>
            <person name="Stursova M."/>
            <person name="Spatafora J.W."/>
            <person name="Tedersoo L."/>
            <person name="Vaario L.M."/>
            <person name="Yamada A."/>
            <person name="Yan M."/>
            <person name="Wang P."/>
            <person name="Xu J."/>
            <person name="Bruns T."/>
            <person name="Baldrian P."/>
            <person name="Vilgalys R."/>
            <person name="Dunand C."/>
            <person name="Henrissat B."/>
            <person name="Grigoriev I.V."/>
            <person name="Hibbett D."/>
            <person name="Nagy L.G."/>
            <person name="Martin F.M."/>
        </authorList>
    </citation>
    <scope>NUCLEOTIDE SEQUENCE</scope>
    <source>
        <strain evidence="3">UP504</strain>
    </source>
</reference>
<sequence length="360" mass="41162">MPRSGSHVPVEYRYSIQGLKTFPSRVLHPPAPGAPRLRSYRVKPHFQVTLQDILENKHSPPLSSTDFEQYLTYVEHDRGSVQNLYFFLWLEQYTAQYSQWKASLPKLSPETPSILATNSASRYTDKTNTTRMTALTQTSAVHSEAIGPVPHRTAPMVKFSESGETHPRELQGDHSRPVPRKNMVSVNKSLQYSWWRAQRTFFLPQVVEGSALTPATNVVYCPHLRLKLHNELLYPHIADILEGRQGPAHPSPQRFELIRKEVLERLNESVELFVDVSFTNTGNYRGAFGTAMSLVHLVVAFICVLAYGLWKTSPYLHILSFYCYWCASWGTLCTVNGICCCVFLFGSSRQYFPWEIEECR</sequence>
<keyword evidence="2" id="KW-0812">Transmembrane</keyword>
<feature type="compositionally biased region" description="Basic and acidic residues" evidence="1">
    <location>
        <begin position="161"/>
        <end position="176"/>
    </location>
</feature>
<feature type="transmembrane region" description="Helical" evidence="2">
    <location>
        <begin position="287"/>
        <end position="310"/>
    </location>
</feature>
<dbReference type="PANTHER" id="PTHR39466:SF1">
    <property type="entry name" value="RGS DOMAIN-CONTAINING PROTEIN"/>
    <property type="match status" value="1"/>
</dbReference>
<evidence type="ECO:0000313" key="4">
    <source>
        <dbReference type="Proteomes" id="UP000886523"/>
    </source>
</evidence>
<dbReference type="EMBL" id="MU129106">
    <property type="protein sequence ID" value="KAF9506583.1"/>
    <property type="molecule type" value="Genomic_DNA"/>
</dbReference>
<dbReference type="Proteomes" id="UP000886523">
    <property type="component" value="Unassembled WGS sequence"/>
</dbReference>
<feature type="region of interest" description="Disordered" evidence="1">
    <location>
        <begin position="161"/>
        <end position="180"/>
    </location>
</feature>
<organism evidence="3 4">
    <name type="scientific">Hydnum rufescens UP504</name>
    <dbReference type="NCBI Taxonomy" id="1448309"/>
    <lineage>
        <taxon>Eukaryota</taxon>
        <taxon>Fungi</taxon>
        <taxon>Dikarya</taxon>
        <taxon>Basidiomycota</taxon>
        <taxon>Agaricomycotina</taxon>
        <taxon>Agaricomycetes</taxon>
        <taxon>Cantharellales</taxon>
        <taxon>Hydnaceae</taxon>
        <taxon>Hydnum</taxon>
    </lineage>
</organism>
<dbReference type="PANTHER" id="PTHR39466">
    <property type="entry name" value="RGS DOMAIN-CONTAINING PROTEIN"/>
    <property type="match status" value="1"/>
</dbReference>
<gene>
    <name evidence="3" type="ORF">BS47DRAFT_394722</name>
</gene>
<accession>A0A9P6AIS7</accession>
<dbReference type="AlphaFoldDB" id="A0A9P6AIS7"/>
<evidence type="ECO:0008006" key="5">
    <source>
        <dbReference type="Google" id="ProtNLM"/>
    </source>
</evidence>
<comment type="caution">
    <text evidence="3">The sequence shown here is derived from an EMBL/GenBank/DDBJ whole genome shotgun (WGS) entry which is preliminary data.</text>
</comment>
<evidence type="ECO:0000313" key="3">
    <source>
        <dbReference type="EMBL" id="KAF9506583.1"/>
    </source>
</evidence>
<evidence type="ECO:0000256" key="1">
    <source>
        <dbReference type="SAM" id="MobiDB-lite"/>
    </source>
</evidence>
<keyword evidence="4" id="KW-1185">Reference proteome</keyword>
<protein>
    <recommendedName>
        <fullName evidence="5">RGS domain-containing protein</fullName>
    </recommendedName>
</protein>
<keyword evidence="2" id="KW-0472">Membrane</keyword>
<dbReference type="OrthoDB" id="3232309at2759"/>
<proteinExistence type="predicted"/>
<keyword evidence="2" id="KW-1133">Transmembrane helix</keyword>
<evidence type="ECO:0000256" key="2">
    <source>
        <dbReference type="SAM" id="Phobius"/>
    </source>
</evidence>
<feature type="transmembrane region" description="Helical" evidence="2">
    <location>
        <begin position="322"/>
        <end position="345"/>
    </location>
</feature>